<organism evidence="1 2">
    <name type="scientific">Solanum tuberosum</name>
    <name type="common">Potato</name>
    <dbReference type="NCBI Taxonomy" id="4113"/>
    <lineage>
        <taxon>Eukaryota</taxon>
        <taxon>Viridiplantae</taxon>
        <taxon>Streptophyta</taxon>
        <taxon>Embryophyta</taxon>
        <taxon>Tracheophyta</taxon>
        <taxon>Spermatophyta</taxon>
        <taxon>Magnoliopsida</taxon>
        <taxon>eudicotyledons</taxon>
        <taxon>Gunneridae</taxon>
        <taxon>Pentapetalae</taxon>
        <taxon>asterids</taxon>
        <taxon>lamiids</taxon>
        <taxon>Solanales</taxon>
        <taxon>Solanaceae</taxon>
        <taxon>Solanoideae</taxon>
        <taxon>Solaneae</taxon>
        <taxon>Solanum</taxon>
    </lineage>
</organism>
<reference evidence="1" key="2">
    <citation type="submission" date="2015-06" db="UniProtKB">
        <authorList>
            <consortium name="EnsemblPlants"/>
        </authorList>
    </citation>
    <scope>IDENTIFICATION</scope>
    <source>
        <strain evidence="1">DM1-3 516 R44</strain>
    </source>
</reference>
<keyword evidence="2" id="KW-1185">Reference proteome</keyword>
<dbReference type="InParanoid" id="M1DDA2"/>
<evidence type="ECO:0000313" key="1">
    <source>
        <dbReference type="EnsemblPlants" id="PGSC0003DMT400087163"/>
    </source>
</evidence>
<dbReference type="Proteomes" id="UP000011115">
    <property type="component" value="Unassembled WGS sequence"/>
</dbReference>
<dbReference type="HOGENOM" id="CLU_049105_1_0_1"/>
<dbReference type="Gramene" id="PGSC0003DMT400087163">
    <property type="protein sequence ID" value="PGSC0003DMT400087163"/>
    <property type="gene ID" value="PGSC0003DMG400036734"/>
</dbReference>
<dbReference type="EnsemblPlants" id="PGSC0003DMT400087163">
    <property type="protein sequence ID" value="PGSC0003DMT400087163"/>
    <property type="gene ID" value="PGSC0003DMG400036734"/>
</dbReference>
<protein>
    <submittedName>
        <fullName evidence="1">Uncharacterized protein</fullName>
    </submittedName>
</protein>
<dbReference type="PaxDb" id="4113-PGSC0003DMT400087163"/>
<evidence type="ECO:0000313" key="2">
    <source>
        <dbReference type="Proteomes" id="UP000011115"/>
    </source>
</evidence>
<accession>M1DDA2</accession>
<proteinExistence type="predicted"/>
<dbReference type="AlphaFoldDB" id="M1DDA2"/>
<name>M1DDA2_SOLTU</name>
<sequence>MTRYAIMNEETAAMRKKHDVFNNDITMRLQKLRGKYSFFNQEATVSGPEGTGLEVVEEELEEEIVYRLPFQGRLKEGNDKITLEAHIHEYRVGAKVISCAIIYEHLRAERILKPIKGTTSEVEPMDVRKTCAYHPDCNGHIIEECVELKAAIRDLIKIGKIPYKWGDNTFLTCDQPEPSIPVTEHTVFYCHFFTHFKRSLLDIYCELVRKGVLTSIKRDDETFDPVRIEIWKPCPYHDTIDHIVGMCLGFRYDLESLINKGRIQVEFLP</sequence>
<reference evidence="2" key="1">
    <citation type="journal article" date="2011" name="Nature">
        <title>Genome sequence and analysis of the tuber crop potato.</title>
        <authorList>
            <consortium name="The Potato Genome Sequencing Consortium"/>
        </authorList>
    </citation>
    <scope>NUCLEOTIDE SEQUENCE [LARGE SCALE GENOMIC DNA]</scope>
    <source>
        <strain evidence="2">cv. DM1-3 516 R44</strain>
    </source>
</reference>